<accession>A0A392NKL5</accession>
<protein>
    <recommendedName>
        <fullName evidence="4">Retrotransposon gag domain-containing protein</fullName>
    </recommendedName>
</protein>
<dbReference type="PANTHER" id="PTHR33223:SF10">
    <property type="entry name" value="AMINOTRANSFERASE-LIKE PLANT MOBILE DOMAIN-CONTAINING PROTEIN"/>
    <property type="match status" value="1"/>
</dbReference>
<proteinExistence type="predicted"/>
<evidence type="ECO:0000313" key="2">
    <source>
        <dbReference type="EMBL" id="MCH99635.1"/>
    </source>
</evidence>
<evidence type="ECO:0000256" key="1">
    <source>
        <dbReference type="SAM" id="MobiDB-lite"/>
    </source>
</evidence>
<dbReference type="EMBL" id="LXQA010040855">
    <property type="protein sequence ID" value="MCH99635.1"/>
    <property type="molecule type" value="Genomic_DNA"/>
</dbReference>
<dbReference type="Proteomes" id="UP000265520">
    <property type="component" value="Unassembled WGS sequence"/>
</dbReference>
<keyword evidence="3" id="KW-1185">Reference proteome</keyword>
<evidence type="ECO:0000313" key="3">
    <source>
        <dbReference type="Proteomes" id="UP000265520"/>
    </source>
</evidence>
<comment type="caution">
    <text evidence="2">The sequence shown here is derived from an EMBL/GenBank/DDBJ whole genome shotgun (WGS) entry which is preliminary data.</text>
</comment>
<organism evidence="2 3">
    <name type="scientific">Trifolium medium</name>
    <dbReference type="NCBI Taxonomy" id="97028"/>
    <lineage>
        <taxon>Eukaryota</taxon>
        <taxon>Viridiplantae</taxon>
        <taxon>Streptophyta</taxon>
        <taxon>Embryophyta</taxon>
        <taxon>Tracheophyta</taxon>
        <taxon>Spermatophyta</taxon>
        <taxon>Magnoliopsida</taxon>
        <taxon>eudicotyledons</taxon>
        <taxon>Gunneridae</taxon>
        <taxon>Pentapetalae</taxon>
        <taxon>rosids</taxon>
        <taxon>fabids</taxon>
        <taxon>Fabales</taxon>
        <taxon>Fabaceae</taxon>
        <taxon>Papilionoideae</taxon>
        <taxon>50 kb inversion clade</taxon>
        <taxon>NPAAA clade</taxon>
        <taxon>Hologalegina</taxon>
        <taxon>IRL clade</taxon>
        <taxon>Trifolieae</taxon>
        <taxon>Trifolium</taxon>
    </lineage>
</organism>
<evidence type="ECO:0008006" key="4">
    <source>
        <dbReference type="Google" id="ProtNLM"/>
    </source>
</evidence>
<feature type="non-terminal residue" evidence="2">
    <location>
        <position position="126"/>
    </location>
</feature>
<name>A0A392NKL5_9FABA</name>
<sequence>MDDRSSQEESGSGMTLEQAVNALHNLQAKILHMEQERENRDAKSEDDTPETSQPLAQALWDTQVPPNFKMPHLPTFDGKTDPLEHIMAVGTQTAIICAEEHLKCKLLSGTFKDAALRWYMNLPRNS</sequence>
<dbReference type="AlphaFoldDB" id="A0A392NKL5"/>
<dbReference type="PANTHER" id="PTHR33223">
    <property type="entry name" value="CCHC-TYPE DOMAIN-CONTAINING PROTEIN"/>
    <property type="match status" value="1"/>
</dbReference>
<reference evidence="2 3" key="1">
    <citation type="journal article" date="2018" name="Front. Plant Sci.">
        <title>Red Clover (Trifolium pratense) and Zigzag Clover (T. medium) - A Picture of Genomic Similarities and Differences.</title>
        <authorList>
            <person name="Dluhosova J."/>
            <person name="Istvanek J."/>
            <person name="Nedelnik J."/>
            <person name="Repkova J."/>
        </authorList>
    </citation>
    <scope>NUCLEOTIDE SEQUENCE [LARGE SCALE GENOMIC DNA]</scope>
    <source>
        <strain evidence="3">cv. 10/8</strain>
        <tissue evidence="2">Leaf</tissue>
    </source>
</reference>
<feature type="compositionally biased region" description="Basic and acidic residues" evidence="1">
    <location>
        <begin position="31"/>
        <end position="46"/>
    </location>
</feature>
<feature type="region of interest" description="Disordered" evidence="1">
    <location>
        <begin position="29"/>
        <end position="57"/>
    </location>
</feature>